<accession>A0A4U2YJS9</accession>
<dbReference type="RefSeq" id="WP_137067052.1">
    <property type="nucleotide sequence ID" value="NZ_CP040748.1"/>
</dbReference>
<keyword evidence="3" id="KW-1185">Reference proteome</keyword>
<dbReference type="OrthoDB" id="3292517at2"/>
<reference evidence="2 3" key="1">
    <citation type="submission" date="2019-04" db="EMBL/GenBank/DDBJ databases">
        <authorList>
            <person name="Dong K."/>
        </authorList>
    </citation>
    <scope>NUCLEOTIDE SEQUENCE [LARGE SCALE GENOMIC DNA]</scope>
    <source>
        <strain evidence="3">dk3543</strain>
    </source>
</reference>
<gene>
    <name evidence="2" type="ORF">FC770_14625</name>
</gene>
<name>A0A4U2YJS9_9ACTN</name>
<sequence length="100" mass="10953">MAFLAYATHKANGHATFKQGEIGTALGRFDEDGTFVPLDRRAVWRAIQEAIDFDLLAPDSKTLCLVVPGHRISGGLGDEHAPCRRHPKRQSATRSLRAVS</sequence>
<proteinExistence type="predicted"/>
<dbReference type="EMBL" id="SZPY01000004">
    <property type="protein sequence ID" value="TKI60745.1"/>
    <property type="molecule type" value="Genomic_DNA"/>
</dbReference>
<dbReference type="AlphaFoldDB" id="A0A4U2YJS9"/>
<evidence type="ECO:0000256" key="1">
    <source>
        <dbReference type="SAM" id="MobiDB-lite"/>
    </source>
</evidence>
<feature type="region of interest" description="Disordered" evidence="1">
    <location>
        <begin position="73"/>
        <end position="100"/>
    </location>
</feature>
<dbReference type="Proteomes" id="UP000307808">
    <property type="component" value="Unassembled WGS sequence"/>
</dbReference>
<protein>
    <submittedName>
        <fullName evidence="2">Uncharacterized protein</fullName>
    </submittedName>
</protein>
<comment type="caution">
    <text evidence="2">The sequence shown here is derived from an EMBL/GenBank/DDBJ whole genome shotgun (WGS) entry which is preliminary data.</text>
</comment>
<organism evidence="2 3">
    <name type="scientific">Nocardioides jishulii</name>
    <dbReference type="NCBI Taxonomy" id="2575440"/>
    <lineage>
        <taxon>Bacteria</taxon>
        <taxon>Bacillati</taxon>
        <taxon>Actinomycetota</taxon>
        <taxon>Actinomycetes</taxon>
        <taxon>Propionibacteriales</taxon>
        <taxon>Nocardioidaceae</taxon>
        <taxon>Nocardioides</taxon>
    </lineage>
</organism>
<evidence type="ECO:0000313" key="2">
    <source>
        <dbReference type="EMBL" id="TKI60745.1"/>
    </source>
</evidence>
<evidence type="ECO:0000313" key="3">
    <source>
        <dbReference type="Proteomes" id="UP000307808"/>
    </source>
</evidence>